<dbReference type="OrthoDB" id="3437411at2759"/>
<sequence>MYKTIKVTNEEDIERLYPLLLSYVAEPAKASSLREVIIDTSAWPSFYSCFYDEVDPMLPRKGAEELDRKRANRQVDHDTHSSLEKHVYSLGLGNYLTGQLTEALVWKKQHWMGQVSDNARDFDDYERRFAAAAVVILLSLCKSLSTIRIADFPSLVGEYLLRNNYGQVETLGLQQLKTVEFIKSIPFDDRNYENVDFLEYFRYFGRLPAMETLMMEGVTEYEIGGLVSPGTSNIKSIHLGHVDISGSTLGMVIRAPKALEEFKISIGGLWQMQPGRFSIWPKTLGKCLLKHRHTLKVLELDISDFDYREVSSWEDDSLEELEQKGDEYYQLDKASSSFPFWLKDVPDDRPYGSTIGSLYDFSVLTHLSISLTALLGSLSEFQEPPFRLANALPPNLEYLCLYGYVKGEDEEVDDHIEELMQHKRECLPRLVEIQGVDKTIMGVSNTYTGDDDQKDENDLWQWPKRNLTWIEA</sequence>
<protein>
    <submittedName>
        <fullName evidence="1">Uncharacterized protein</fullName>
    </submittedName>
</protein>
<proteinExistence type="predicted"/>
<dbReference type="Proteomes" id="UP000622797">
    <property type="component" value="Unassembled WGS sequence"/>
</dbReference>
<organism evidence="1 2">
    <name type="scientific">Fusarium sarcochroum</name>
    <dbReference type="NCBI Taxonomy" id="1208366"/>
    <lineage>
        <taxon>Eukaryota</taxon>
        <taxon>Fungi</taxon>
        <taxon>Dikarya</taxon>
        <taxon>Ascomycota</taxon>
        <taxon>Pezizomycotina</taxon>
        <taxon>Sordariomycetes</taxon>
        <taxon>Hypocreomycetidae</taxon>
        <taxon>Hypocreales</taxon>
        <taxon>Nectriaceae</taxon>
        <taxon>Fusarium</taxon>
        <taxon>Fusarium lateritium species complex</taxon>
    </lineage>
</organism>
<keyword evidence="2" id="KW-1185">Reference proteome</keyword>
<gene>
    <name evidence="1" type="ORF">FSARC_13050</name>
</gene>
<evidence type="ECO:0000313" key="2">
    <source>
        <dbReference type="Proteomes" id="UP000622797"/>
    </source>
</evidence>
<dbReference type="EMBL" id="JABEXW010000941">
    <property type="protein sequence ID" value="KAF4950914.1"/>
    <property type="molecule type" value="Genomic_DNA"/>
</dbReference>
<evidence type="ECO:0000313" key="1">
    <source>
        <dbReference type="EMBL" id="KAF4950914.1"/>
    </source>
</evidence>
<reference evidence="1" key="2">
    <citation type="submission" date="2020-05" db="EMBL/GenBank/DDBJ databases">
        <authorList>
            <person name="Kim H.-S."/>
            <person name="Proctor R.H."/>
            <person name="Brown D.W."/>
        </authorList>
    </citation>
    <scope>NUCLEOTIDE SEQUENCE</scope>
    <source>
        <strain evidence="1">NRRL 20472</strain>
    </source>
</reference>
<comment type="caution">
    <text evidence="1">The sequence shown here is derived from an EMBL/GenBank/DDBJ whole genome shotgun (WGS) entry which is preliminary data.</text>
</comment>
<reference evidence="1" key="1">
    <citation type="journal article" date="2020" name="BMC Genomics">
        <title>Correction to: Identification and distribution of gene clusters required for synthesis of sphingolipid metabolism inhibitors in diverse species of the filamentous fungus Fusarium.</title>
        <authorList>
            <person name="Kim H.S."/>
            <person name="Lohmar J.M."/>
            <person name="Busman M."/>
            <person name="Brown D.W."/>
            <person name="Naumann T.A."/>
            <person name="Divon H.H."/>
            <person name="Lysoe E."/>
            <person name="Uhlig S."/>
            <person name="Proctor R.H."/>
        </authorList>
    </citation>
    <scope>NUCLEOTIDE SEQUENCE</scope>
    <source>
        <strain evidence="1">NRRL 20472</strain>
    </source>
</reference>
<dbReference type="AlphaFoldDB" id="A0A8H4WV37"/>
<accession>A0A8H4WV37</accession>
<name>A0A8H4WV37_9HYPO</name>